<reference evidence="1" key="1">
    <citation type="journal article" date="2015" name="Nature">
        <title>Complex archaea that bridge the gap between prokaryotes and eukaryotes.</title>
        <authorList>
            <person name="Spang A."/>
            <person name="Saw J.H."/>
            <person name="Jorgensen S.L."/>
            <person name="Zaremba-Niedzwiedzka K."/>
            <person name="Martijn J."/>
            <person name="Lind A.E."/>
            <person name="van Eijk R."/>
            <person name="Schleper C."/>
            <person name="Guy L."/>
            <person name="Ettema T.J."/>
        </authorList>
    </citation>
    <scope>NUCLEOTIDE SEQUENCE</scope>
</reference>
<proteinExistence type="predicted"/>
<name>A0A0F9F397_9ZZZZ</name>
<accession>A0A0F9F397</accession>
<comment type="caution">
    <text evidence="1">The sequence shown here is derived from an EMBL/GenBank/DDBJ whole genome shotgun (WGS) entry which is preliminary data.</text>
</comment>
<protein>
    <submittedName>
        <fullName evidence="1">Uncharacterized protein</fullName>
    </submittedName>
</protein>
<dbReference type="EMBL" id="LAZR01022729">
    <property type="protein sequence ID" value="KKL80864.1"/>
    <property type="molecule type" value="Genomic_DNA"/>
</dbReference>
<sequence>MKQTELEKKLAGLINAENRENDSNTPDFILSEYMMGCLDAFELASNKREVWFGVELDILNDWESLIMEALGEASMCWSETPKGVFDSTKAAQIGKKLLSDIKTKATSTTK</sequence>
<organism evidence="1">
    <name type="scientific">marine sediment metagenome</name>
    <dbReference type="NCBI Taxonomy" id="412755"/>
    <lineage>
        <taxon>unclassified sequences</taxon>
        <taxon>metagenomes</taxon>
        <taxon>ecological metagenomes</taxon>
    </lineage>
</organism>
<evidence type="ECO:0000313" key="1">
    <source>
        <dbReference type="EMBL" id="KKL80864.1"/>
    </source>
</evidence>
<gene>
    <name evidence="1" type="ORF">LCGC14_2000490</name>
</gene>
<dbReference type="AlphaFoldDB" id="A0A0F9F397"/>